<dbReference type="Pfam" id="PF07819">
    <property type="entry name" value="PGAP1"/>
    <property type="match status" value="1"/>
</dbReference>
<evidence type="ECO:0000313" key="4">
    <source>
        <dbReference type="Proteomes" id="UP001605036"/>
    </source>
</evidence>
<proteinExistence type="inferred from homology"/>
<dbReference type="GO" id="GO:0015031">
    <property type="term" value="P:protein transport"/>
    <property type="evidence" value="ECO:0007669"/>
    <property type="project" value="UniProtKB-KW"/>
</dbReference>
<dbReference type="EC" id="3.1.-.-" evidence="1"/>
<dbReference type="GO" id="GO:0005789">
    <property type="term" value="C:endoplasmic reticulum membrane"/>
    <property type="evidence" value="ECO:0007669"/>
    <property type="project" value="UniProtKB-SubCell"/>
</dbReference>
<comment type="function">
    <text evidence="1">Involved in inositol deacylation of GPI-anchored proteins which plays important roles in the quality control and ER-associated degradation of GPI-anchored proteins.</text>
</comment>
<dbReference type="PANTHER" id="PTHR47909">
    <property type="entry name" value="ALPHA/BETA-HYDROLASES SUPERFAMILY PROTEIN"/>
    <property type="match status" value="1"/>
</dbReference>
<comment type="similarity">
    <text evidence="1">Belongs to the GPI inositol-deacylase family.</text>
</comment>
<dbReference type="EMBL" id="JBHFFA010000003">
    <property type="protein sequence ID" value="KAL2632601.1"/>
    <property type="molecule type" value="Genomic_DNA"/>
</dbReference>
<protein>
    <recommendedName>
        <fullName evidence="1">GPI inositol-deacylase</fullName>
        <ecNumber evidence="1">3.1.-.-</ecNumber>
    </recommendedName>
</protein>
<keyword evidence="1" id="KW-0472">Membrane</keyword>
<reference evidence="3 4" key="1">
    <citation type="submission" date="2024-09" db="EMBL/GenBank/DDBJ databases">
        <title>Chromosome-scale assembly of Riccia fluitans.</title>
        <authorList>
            <person name="Paukszto L."/>
            <person name="Sawicki J."/>
            <person name="Karawczyk K."/>
            <person name="Piernik-Szablinska J."/>
            <person name="Szczecinska M."/>
            <person name="Mazdziarz M."/>
        </authorList>
    </citation>
    <scope>NUCLEOTIDE SEQUENCE [LARGE SCALE GENOMIC DNA]</scope>
    <source>
        <strain evidence="3">Rf_01</strain>
        <tissue evidence="3">Aerial parts of the thallus</tissue>
    </source>
</reference>
<evidence type="ECO:0000259" key="2">
    <source>
        <dbReference type="Pfam" id="PF07819"/>
    </source>
</evidence>
<feature type="domain" description="GPI inositol-deacylase PGAP1-like alpha/beta" evidence="2">
    <location>
        <begin position="94"/>
        <end position="142"/>
    </location>
</feature>
<evidence type="ECO:0000256" key="1">
    <source>
        <dbReference type="RuleBase" id="RU365011"/>
    </source>
</evidence>
<keyword evidence="1" id="KW-0813">Transport</keyword>
<dbReference type="PANTHER" id="PTHR47909:SF2">
    <property type="entry name" value="GPI INOSITOL-DEACYLASE"/>
    <property type="match status" value="1"/>
</dbReference>
<keyword evidence="4" id="KW-1185">Reference proteome</keyword>
<sequence>METRETSESSKRSKVCRPCVILPGLGNNTTDYDPLVSELKAWNVDVTVVQVPRADWLRNAAGLLDANYWKGTLSPRPVLNWYLDRLRTAINAVKADTTGDGKVSLIGHSAGGWLARVYMAEVGTEDIGLLLTLGTPHLPPPRGDPGVFEQTRELLYHVENTCPGAFHAPDVKYVCIAGRYLKGSGFRAEETPPVASTGVGMLDLEGVADNEAEIEANPEQAATVVHEASPTFRERFVGAGYKQPVNQTGRQAFLLPVVARRRSATVSLVSLRFALRWEFEAGLRELKKCHESKGSSEVPLITSGFVSRGVGSKERLIMTALPL</sequence>
<dbReference type="Proteomes" id="UP001605036">
    <property type="component" value="Unassembled WGS sequence"/>
</dbReference>
<dbReference type="AlphaFoldDB" id="A0ABD1YPT0"/>
<comment type="subcellular location">
    <subcellularLocation>
        <location evidence="1">Endoplasmic reticulum membrane</location>
    </subcellularLocation>
</comment>
<evidence type="ECO:0000313" key="3">
    <source>
        <dbReference type="EMBL" id="KAL2632601.1"/>
    </source>
</evidence>
<dbReference type="InterPro" id="IPR012908">
    <property type="entry name" value="PGAP1-ab_dom-like"/>
</dbReference>
<dbReference type="Gene3D" id="3.40.50.1820">
    <property type="entry name" value="alpha/beta hydrolase"/>
    <property type="match status" value="1"/>
</dbReference>
<name>A0ABD1YPT0_9MARC</name>
<keyword evidence="1" id="KW-0378">Hydrolase</keyword>
<keyword evidence="1" id="KW-0653">Protein transport</keyword>
<comment type="caution">
    <text evidence="3">The sequence shown here is derived from an EMBL/GenBank/DDBJ whole genome shotgun (WGS) entry which is preliminary data.</text>
</comment>
<accession>A0ABD1YPT0</accession>
<dbReference type="InterPro" id="IPR029058">
    <property type="entry name" value="AB_hydrolase_fold"/>
</dbReference>
<organism evidence="3 4">
    <name type="scientific">Riccia fluitans</name>
    <dbReference type="NCBI Taxonomy" id="41844"/>
    <lineage>
        <taxon>Eukaryota</taxon>
        <taxon>Viridiplantae</taxon>
        <taxon>Streptophyta</taxon>
        <taxon>Embryophyta</taxon>
        <taxon>Marchantiophyta</taxon>
        <taxon>Marchantiopsida</taxon>
        <taxon>Marchantiidae</taxon>
        <taxon>Marchantiales</taxon>
        <taxon>Ricciaceae</taxon>
        <taxon>Riccia</taxon>
    </lineage>
</organism>
<keyword evidence="1" id="KW-0256">Endoplasmic reticulum</keyword>
<dbReference type="SUPFAM" id="SSF53474">
    <property type="entry name" value="alpha/beta-Hydrolases"/>
    <property type="match status" value="1"/>
</dbReference>
<dbReference type="GO" id="GO:0016787">
    <property type="term" value="F:hydrolase activity"/>
    <property type="evidence" value="ECO:0007669"/>
    <property type="project" value="UniProtKB-KW"/>
</dbReference>
<gene>
    <name evidence="3" type="ORF">R1flu_004080</name>
</gene>